<reference evidence="2" key="2">
    <citation type="submission" date="2021-04" db="EMBL/GenBank/DDBJ databases">
        <authorList>
            <person name="Gilroy R."/>
        </authorList>
    </citation>
    <scope>NUCLEOTIDE SEQUENCE</scope>
    <source>
        <strain evidence="2">26628</strain>
    </source>
</reference>
<name>A0A9D2ASE5_9FIRM</name>
<feature type="transmembrane region" description="Helical" evidence="1">
    <location>
        <begin position="40"/>
        <end position="57"/>
    </location>
</feature>
<dbReference type="Proteomes" id="UP000824249">
    <property type="component" value="Unassembled WGS sequence"/>
</dbReference>
<accession>A0A9D2ASE5</accession>
<evidence type="ECO:0000313" key="2">
    <source>
        <dbReference type="EMBL" id="HIX47336.1"/>
    </source>
</evidence>
<gene>
    <name evidence="2" type="ORF">H9737_06585</name>
</gene>
<sequence>MIGHYLSVLFMFGKAFAVGGAICAVAQVIINFTKLTSGKILVIFLLAGVILEGLGVYRYLVDFAGAGATVPICGFGYLLARGAMRGAESGLFGAFTGALSAASAGITAAVVFAFLAALFFRPKSKKN</sequence>
<keyword evidence="1" id="KW-0812">Transmembrane</keyword>
<evidence type="ECO:0000256" key="1">
    <source>
        <dbReference type="SAM" id="Phobius"/>
    </source>
</evidence>
<protein>
    <submittedName>
        <fullName evidence="2">SpoVA/SpoVAEb family sporulation membrane protein</fullName>
    </submittedName>
</protein>
<dbReference type="PANTHER" id="PTHR38450">
    <property type="entry name" value="STAGE V SPORULATION PROTEIN AC-RELATED"/>
    <property type="match status" value="1"/>
</dbReference>
<dbReference type="Pfam" id="PF03862">
    <property type="entry name" value="SpoVAC_SpoVAEB"/>
    <property type="match status" value="1"/>
</dbReference>
<reference evidence="2" key="1">
    <citation type="journal article" date="2021" name="PeerJ">
        <title>Extensive microbial diversity within the chicken gut microbiome revealed by metagenomics and culture.</title>
        <authorList>
            <person name="Gilroy R."/>
            <person name="Ravi A."/>
            <person name="Getino M."/>
            <person name="Pursley I."/>
            <person name="Horton D.L."/>
            <person name="Alikhan N.F."/>
            <person name="Baker D."/>
            <person name="Gharbi K."/>
            <person name="Hall N."/>
            <person name="Watson M."/>
            <person name="Adriaenssens E.M."/>
            <person name="Foster-Nyarko E."/>
            <person name="Jarju S."/>
            <person name="Secka A."/>
            <person name="Antonio M."/>
            <person name="Oren A."/>
            <person name="Chaudhuri R.R."/>
            <person name="La Ragione R."/>
            <person name="Hildebrand F."/>
            <person name="Pallen M.J."/>
        </authorList>
    </citation>
    <scope>NUCLEOTIDE SEQUENCE</scope>
    <source>
        <strain evidence="2">26628</strain>
    </source>
</reference>
<feature type="transmembrane region" description="Helical" evidence="1">
    <location>
        <begin position="92"/>
        <end position="120"/>
    </location>
</feature>
<feature type="transmembrane region" description="Helical" evidence="1">
    <location>
        <begin position="6"/>
        <end position="28"/>
    </location>
</feature>
<dbReference type="InterPro" id="IPR005562">
    <property type="entry name" value="SpoVA"/>
</dbReference>
<dbReference type="EMBL" id="DXFD01000098">
    <property type="protein sequence ID" value="HIX47336.1"/>
    <property type="molecule type" value="Genomic_DNA"/>
</dbReference>
<keyword evidence="1" id="KW-0472">Membrane</keyword>
<organism evidence="2 3">
    <name type="scientific">Candidatus Borkfalkia faecigallinarum</name>
    <dbReference type="NCBI Taxonomy" id="2838509"/>
    <lineage>
        <taxon>Bacteria</taxon>
        <taxon>Bacillati</taxon>
        <taxon>Bacillota</taxon>
        <taxon>Clostridia</taxon>
        <taxon>Christensenellales</taxon>
        <taxon>Christensenellaceae</taxon>
        <taxon>Candidatus Borkfalkia</taxon>
    </lineage>
</organism>
<comment type="caution">
    <text evidence="2">The sequence shown here is derived from an EMBL/GenBank/DDBJ whole genome shotgun (WGS) entry which is preliminary data.</text>
</comment>
<dbReference type="PANTHER" id="PTHR38450:SF2">
    <property type="entry name" value="STAGE V SPORULATION PROTEIN AEB"/>
    <property type="match status" value="1"/>
</dbReference>
<keyword evidence="1" id="KW-1133">Transmembrane helix</keyword>
<proteinExistence type="predicted"/>
<dbReference type="AlphaFoldDB" id="A0A9D2ASE5"/>
<evidence type="ECO:0000313" key="3">
    <source>
        <dbReference type="Proteomes" id="UP000824249"/>
    </source>
</evidence>